<dbReference type="AlphaFoldDB" id="K9ASZ6"/>
<name>K9ASZ6_9STAP</name>
<evidence type="ECO:0000256" key="10">
    <source>
        <dbReference type="ARBA" id="ARBA00022676"/>
    </source>
</evidence>
<keyword evidence="19" id="KW-1185">Reference proteome</keyword>
<dbReference type="Pfam" id="PF01634">
    <property type="entry name" value="HisG"/>
    <property type="match status" value="1"/>
</dbReference>
<evidence type="ECO:0000256" key="12">
    <source>
        <dbReference type="ARBA" id="ARBA00022741"/>
    </source>
</evidence>
<reference evidence="18 19" key="1">
    <citation type="journal article" date="2013" name="Genome Announc.">
        <title>Genome Sequence of Staphylococcus massiliensis Strain S46, Isolated from the Surface of Healthy Human Skin.</title>
        <authorList>
            <person name="Srivastav R."/>
            <person name="Singh A."/>
            <person name="Jangir P.K."/>
            <person name="Kumari C."/>
            <person name="Muduli S."/>
            <person name="Sharma R."/>
        </authorList>
    </citation>
    <scope>NUCLEOTIDE SEQUENCE [LARGE SCALE GENOMIC DNA]</scope>
    <source>
        <strain evidence="18 19">S46</strain>
    </source>
</reference>
<protein>
    <recommendedName>
        <fullName evidence="7 16">ATP phosphoribosyltransferase</fullName>
        <shortName evidence="16">ATP-PRT</shortName>
        <shortName evidence="16">ATP-PRTase</shortName>
        <ecNumber evidence="6 16">2.4.2.17</ecNumber>
    </recommendedName>
</protein>
<evidence type="ECO:0000256" key="9">
    <source>
        <dbReference type="ARBA" id="ARBA00022605"/>
    </source>
</evidence>
<dbReference type="GO" id="GO:0003879">
    <property type="term" value="F:ATP phosphoribosyltransferase activity"/>
    <property type="evidence" value="ECO:0007669"/>
    <property type="project" value="UniProtKB-UniRule"/>
</dbReference>
<keyword evidence="10 16" id="KW-0328">Glycosyltransferase</keyword>
<sequence>MLTIALPKGRLLKDFIKYLDGRGAQEWVTTLEARDRQLMLTISQYDILLVKGSDVATYVEKGVADIGIIGSDILEETVPNVNYLIDLPFGHCHFAVAAKPETETFNRIATSYDATTKRFFEGLGQDVEIIHLNGSVELACKVDMVDAIVDIVQTGSTLRSNGLIEKQHIKDIQAKLITNKAAYFRKASAIDDFIQFLGVTIHDI</sequence>
<evidence type="ECO:0000259" key="17">
    <source>
        <dbReference type="Pfam" id="PF01634"/>
    </source>
</evidence>
<evidence type="ECO:0000256" key="15">
    <source>
        <dbReference type="ARBA" id="ARBA00024861"/>
    </source>
</evidence>
<dbReference type="SUPFAM" id="SSF53850">
    <property type="entry name" value="Periplasmic binding protein-like II"/>
    <property type="match status" value="1"/>
</dbReference>
<comment type="function">
    <text evidence="15 16">Catalyzes the condensation of ATP and 5-phosphoribose 1-diphosphate to form N'-(5'-phosphoribosyl)-ATP (PR-ATP). Has a crucial role in the pathway because the rate of histidine biosynthesis seems to be controlled primarily by regulation of HisG enzymatic activity.</text>
</comment>
<accession>K9ASZ6</accession>
<evidence type="ECO:0000256" key="3">
    <source>
        <dbReference type="ARBA" id="ARBA00004667"/>
    </source>
</evidence>
<comment type="catalytic activity">
    <reaction evidence="1 16">
        <text>1-(5-phospho-beta-D-ribosyl)-ATP + diphosphate = 5-phospho-alpha-D-ribose 1-diphosphate + ATP</text>
        <dbReference type="Rhea" id="RHEA:18473"/>
        <dbReference type="ChEBI" id="CHEBI:30616"/>
        <dbReference type="ChEBI" id="CHEBI:33019"/>
        <dbReference type="ChEBI" id="CHEBI:58017"/>
        <dbReference type="ChEBI" id="CHEBI:73183"/>
        <dbReference type="EC" id="2.4.2.17"/>
    </reaction>
</comment>
<keyword evidence="12 16" id="KW-0547">Nucleotide-binding</keyword>
<dbReference type="GO" id="GO:0000105">
    <property type="term" value="P:L-histidine biosynthetic process"/>
    <property type="evidence" value="ECO:0007669"/>
    <property type="project" value="UniProtKB-UniRule"/>
</dbReference>
<keyword evidence="9 16" id="KW-0028">Amino-acid biosynthesis</keyword>
<evidence type="ECO:0000256" key="11">
    <source>
        <dbReference type="ARBA" id="ARBA00022679"/>
    </source>
</evidence>
<dbReference type="UniPathway" id="UPA00031">
    <property type="reaction ID" value="UER00006"/>
</dbReference>
<dbReference type="PANTHER" id="PTHR21403:SF8">
    <property type="entry name" value="ATP PHOSPHORIBOSYLTRANSFERASE"/>
    <property type="match status" value="1"/>
</dbReference>
<organism evidence="18 19">
    <name type="scientific">Staphylococcus massiliensis S46</name>
    <dbReference type="NCBI Taxonomy" id="1229783"/>
    <lineage>
        <taxon>Bacteria</taxon>
        <taxon>Bacillati</taxon>
        <taxon>Bacillota</taxon>
        <taxon>Bacilli</taxon>
        <taxon>Bacillales</taxon>
        <taxon>Staphylococcaceae</taxon>
        <taxon>Staphylococcus</taxon>
    </lineage>
</organism>
<dbReference type="PATRIC" id="fig|1229783.3.peg.171"/>
<dbReference type="EC" id="2.4.2.17" evidence="6 16"/>
<dbReference type="EMBL" id="AMSQ01000001">
    <property type="protein sequence ID" value="EKU50523.1"/>
    <property type="molecule type" value="Genomic_DNA"/>
</dbReference>
<comment type="subunit">
    <text evidence="5 16">Heteromultimer composed of HisG and HisZ subunits.</text>
</comment>
<dbReference type="GO" id="GO:0005524">
    <property type="term" value="F:ATP binding"/>
    <property type="evidence" value="ECO:0007669"/>
    <property type="project" value="UniProtKB-KW"/>
</dbReference>
<keyword evidence="8 16" id="KW-0963">Cytoplasm</keyword>
<evidence type="ECO:0000256" key="6">
    <source>
        <dbReference type="ARBA" id="ARBA00011946"/>
    </source>
</evidence>
<proteinExistence type="inferred from homology"/>
<evidence type="ECO:0000256" key="4">
    <source>
        <dbReference type="ARBA" id="ARBA00009489"/>
    </source>
</evidence>
<evidence type="ECO:0000256" key="5">
    <source>
        <dbReference type="ARBA" id="ARBA00011496"/>
    </source>
</evidence>
<evidence type="ECO:0000313" key="19">
    <source>
        <dbReference type="Proteomes" id="UP000009885"/>
    </source>
</evidence>
<evidence type="ECO:0000256" key="16">
    <source>
        <dbReference type="HAMAP-Rule" id="MF_01018"/>
    </source>
</evidence>
<dbReference type="NCBIfam" id="TIGR00070">
    <property type="entry name" value="hisG"/>
    <property type="match status" value="1"/>
</dbReference>
<dbReference type="CDD" id="cd13595">
    <property type="entry name" value="PBP2_HisGs"/>
    <property type="match status" value="1"/>
</dbReference>
<dbReference type="STRING" id="1229783.C273_00840"/>
<comment type="domain">
    <text evidence="16">Lacks the C-terminal regulatory region which is replaced by HisZ.</text>
</comment>
<dbReference type="OrthoDB" id="9801867at2"/>
<dbReference type="InterPro" id="IPR013820">
    <property type="entry name" value="ATP_PRibTrfase_cat"/>
</dbReference>
<dbReference type="Proteomes" id="UP000009885">
    <property type="component" value="Unassembled WGS sequence"/>
</dbReference>
<keyword evidence="14 16" id="KW-0368">Histidine biosynthesis</keyword>
<dbReference type="PANTHER" id="PTHR21403">
    <property type="entry name" value="ATP PHOSPHORIBOSYLTRANSFERASE ATP-PRTASE"/>
    <property type="match status" value="1"/>
</dbReference>
<evidence type="ECO:0000256" key="1">
    <source>
        <dbReference type="ARBA" id="ARBA00000915"/>
    </source>
</evidence>
<dbReference type="InterPro" id="IPR001348">
    <property type="entry name" value="ATP_PRibTrfase_HisG"/>
</dbReference>
<evidence type="ECO:0000256" key="2">
    <source>
        <dbReference type="ARBA" id="ARBA00004496"/>
    </source>
</evidence>
<dbReference type="HAMAP" id="MF_01018">
    <property type="entry name" value="HisG_Short"/>
    <property type="match status" value="1"/>
</dbReference>
<evidence type="ECO:0000313" key="18">
    <source>
        <dbReference type="EMBL" id="EKU50523.1"/>
    </source>
</evidence>
<evidence type="ECO:0000256" key="8">
    <source>
        <dbReference type="ARBA" id="ARBA00022490"/>
    </source>
</evidence>
<dbReference type="GO" id="GO:0005737">
    <property type="term" value="C:cytoplasm"/>
    <property type="evidence" value="ECO:0007669"/>
    <property type="project" value="UniProtKB-SubCell"/>
</dbReference>
<comment type="pathway">
    <text evidence="3 16">Amino-acid biosynthesis; L-histidine biosynthesis; L-histidine from 5-phospho-alpha-D-ribose 1-diphosphate: step 1/9.</text>
</comment>
<evidence type="ECO:0000256" key="7">
    <source>
        <dbReference type="ARBA" id="ARBA00020998"/>
    </source>
</evidence>
<dbReference type="RefSeq" id="WP_009381801.1">
    <property type="nucleotide sequence ID" value="NZ_AMSQ01000001.1"/>
</dbReference>
<dbReference type="Gene3D" id="3.40.190.10">
    <property type="entry name" value="Periplasmic binding protein-like II"/>
    <property type="match status" value="2"/>
</dbReference>
<comment type="subcellular location">
    <subcellularLocation>
        <location evidence="2 16">Cytoplasm</location>
    </subcellularLocation>
</comment>
<keyword evidence="13 16" id="KW-0067">ATP-binding</keyword>
<keyword evidence="11 16" id="KW-0808">Transferase</keyword>
<comment type="caution">
    <text evidence="18">The sequence shown here is derived from an EMBL/GenBank/DDBJ whole genome shotgun (WGS) entry which is preliminary data.</text>
</comment>
<evidence type="ECO:0000256" key="14">
    <source>
        <dbReference type="ARBA" id="ARBA00023102"/>
    </source>
</evidence>
<gene>
    <name evidence="16 18" type="primary">hisG</name>
    <name evidence="18" type="ORF">C273_00840</name>
</gene>
<dbReference type="eggNOG" id="COG0040">
    <property type="taxonomic scope" value="Bacteria"/>
</dbReference>
<feature type="domain" description="ATP phosphoribosyltransferase catalytic" evidence="17">
    <location>
        <begin position="52"/>
        <end position="195"/>
    </location>
</feature>
<comment type="similarity">
    <text evidence="4 16">Belongs to the ATP phosphoribosyltransferase family. Short subfamily.</text>
</comment>
<evidence type="ECO:0000256" key="13">
    <source>
        <dbReference type="ARBA" id="ARBA00022840"/>
    </source>
</evidence>
<dbReference type="InterPro" id="IPR024893">
    <property type="entry name" value="ATP_PRibTrfase_HisG_short"/>
</dbReference>